<evidence type="ECO:0000313" key="3">
    <source>
        <dbReference type="Proteomes" id="UP000321026"/>
    </source>
</evidence>
<evidence type="ECO:0000313" key="2">
    <source>
        <dbReference type="EMBL" id="TXG75823.1"/>
    </source>
</evidence>
<dbReference type="AlphaFoldDB" id="A0A5C7J2V0"/>
<dbReference type="SUPFAM" id="SSF55729">
    <property type="entry name" value="Acyl-CoA N-acyltransferases (Nat)"/>
    <property type="match status" value="1"/>
</dbReference>
<keyword evidence="2" id="KW-0808">Transferase</keyword>
<feature type="domain" description="N-acetyltransferase" evidence="1">
    <location>
        <begin position="1"/>
        <end position="154"/>
    </location>
</feature>
<name>A0A5C7J2V0_9BACT</name>
<dbReference type="InterPro" id="IPR016181">
    <property type="entry name" value="Acyl_CoA_acyltransferase"/>
</dbReference>
<gene>
    <name evidence="2" type="ORF">E6Q11_06515</name>
</gene>
<dbReference type="PROSITE" id="PS51186">
    <property type="entry name" value="GNAT"/>
    <property type="match status" value="1"/>
</dbReference>
<organism evidence="2 3">
    <name type="scientific">Candidatus Dojkabacteria bacterium</name>
    <dbReference type="NCBI Taxonomy" id="2099670"/>
    <lineage>
        <taxon>Bacteria</taxon>
        <taxon>Candidatus Dojkabacteria</taxon>
    </lineage>
</organism>
<dbReference type="Gene3D" id="3.40.630.30">
    <property type="match status" value="1"/>
</dbReference>
<dbReference type="EMBL" id="SSDS01000102">
    <property type="protein sequence ID" value="TXG75823.1"/>
    <property type="molecule type" value="Genomic_DNA"/>
</dbReference>
<dbReference type="Proteomes" id="UP000321026">
    <property type="component" value="Unassembled WGS sequence"/>
</dbReference>
<comment type="caution">
    <text evidence="2">The sequence shown here is derived from an EMBL/GenBank/DDBJ whole genome shotgun (WGS) entry which is preliminary data.</text>
</comment>
<proteinExistence type="predicted"/>
<reference evidence="2 3" key="1">
    <citation type="submission" date="2018-09" db="EMBL/GenBank/DDBJ databases">
        <title>Metagenome Assembled Genomes from an Advanced Water Purification Facility.</title>
        <authorList>
            <person name="Stamps B.W."/>
            <person name="Spear J.R."/>
        </authorList>
    </citation>
    <scope>NUCLEOTIDE SEQUENCE [LARGE SCALE GENOMIC DNA]</scope>
    <source>
        <strain evidence="2">Bin_63_2</strain>
    </source>
</reference>
<dbReference type="Pfam" id="PF00583">
    <property type="entry name" value="Acetyltransf_1"/>
    <property type="match status" value="1"/>
</dbReference>
<protein>
    <submittedName>
        <fullName evidence="2">GNAT family N-acetyltransferase</fullName>
    </submittedName>
</protein>
<dbReference type="CDD" id="cd04301">
    <property type="entry name" value="NAT_SF"/>
    <property type="match status" value="1"/>
</dbReference>
<sequence>MQGKLTYASLPVEIKKIGNTALGLGFLKTLFLDAHTYHLMIKISDGIFIGFVLYHFENSRTEQGKVVGVIDCVCVAPAYRKEGFGTLLTFGALRKMSAYGADRVEITLKAPNSGQRDGESGVPLVGSEGILKQFGFHFVSVAEDHWVLKSKKYGYDCVFCGNKPDSCLSILYAIDSSY</sequence>
<evidence type="ECO:0000259" key="1">
    <source>
        <dbReference type="PROSITE" id="PS51186"/>
    </source>
</evidence>
<dbReference type="InterPro" id="IPR000182">
    <property type="entry name" value="GNAT_dom"/>
</dbReference>
<dbReference type="GO" id="GO:0016747">
    <property type="term" value="F:acyltransferase activity, transferring groups other than amino-acyl groups"/>
    <property type="evidence" value="ECO:0007669"/>
    <property type="project" value="InterPro"/>
</dbReference>
<accession>A0A5C7J2V0</accession>